<protein>
    <recommendedName>
        <fullName evidence="3">Peptidase S1 domain-containing protein</fullName>
    </recommendedName>
</protein>
<sequence>MRAVLCLYQFGGLFFHCYCVPISRKQWLNSLTPRMASLSVSNNIPWQVPTPETCQGIVLNQWWILSTASCLIKLKYLHSEISGIINQEDILFGHRLCLHCGFAPQIGTDQVKGNIGVVFLQYPTRREEMPLSHTHDIFWKSCYNCQYKHCSIYQYQKSFNNWYTYILGPSSERFSETST</sequence>
<gene>
    <name evidence="1" type="ORF">HJG63_010057</name>
</gene>
<proteinExistence type="predicted"/>
<evidence type="ECO:0000313" key="1">
    <source>
        <dbReference type="EMBL" id="KAF6394733.1"/>
    </source>
</evidence>
<dbReference type="InterPro" id="IPR009003">
    <property type="entry name" value="Peptidase_S1_PA"/>
</dbReference>
<evidence type="ECO:0000313" key="2">
    <source>
        <dbReference type="Proteomes" id="UP000593571"/>
    </source>
</evidence>
<dbReference type="AlphaFoldDB" id="A0A7J8B7A4"/>
<comment type="caution">
    <text evidence="1">The sequence shown here is derived from an EMBL/GenBank/DDBJ whole genome shotgun (WGS) entry which is preliminary data.</text>
</comment>
<dbReference type="EMBL" id="JACASE010000019">
    <property type="protein sequence ID" value="KAF6394733.1"/>
    <property type="molecule type" value="Genomic_DNA"/>
</dbReference>
<reference evidence="1 2" key="1">
    <citation type="journal article" date="2020" name="Nature">
        <title>Six reference-quality genomes reveal evolution of bat adaptations.</title>
        <authorList>
            <person name="Jebb D."/>
            <person name="Huang Z."/>
            <person name="Pippel M."/>
            <person name="Hughes G.M."/>
            <person name="Lavrichenko K."/>
            <person name="Devanna P."/>
            <person name="Winkler S."/>
            <person name="Jermiin L.S."/>
            <person name="Skirmuntt E.C."/>
            <person name="Katzourakis A."/>
            <person name="Burkitt-Gray L."/>
            <person name="Ray D.A."/>
            <person name="Sullivan K.A.M."/>
            <person name="Roscito J.G."/>
            <person name="Kirilenko B.M."/>
            <person name="Davalos L.M."/>
            <person name="Corthals A.P."/>
            <person name="Power M.L."/>
            <person name="Jones G."/>
            <person name="Ransome R.D."/>
            <person name="Dechmann D.K.N."/>
            <person name="Locatelli A.G."/>
            <person name="Puechmaille S.J."/>
            <person name="Fedrigo O."/>
            <person name="Jarvis E.D."/>
            <person name="Hiller M."/>
            <person name="Vernes S.C."/>
            <person name="Myers E.W."/>
            <person name="Teeling E.C."/>
        </authorList>
    </citation>
    <scope>NUCLEOTIDE SEQUENCE [LARGE SCALE GENOMIC DNA]</scope>
    <source>
        <strain evidence="1">MRouAeg1</strain>
        <tissue evidence="1">Muscle</tissue>
    </source>
</reference>
<accession>A0A7J8B7A4</accession>
<dbReference type="Proteomes" id="UP000593571">
    <property type="component" value="Unassembled WGS sequence"/>
</dbReference>
<organism evidence="1 2">
    <name type="scientific">Rousettus aegyptiacus</name>
    <name type="common">Egyptian fruit bat</name>
    <name type="synonym">Pteropus aegyptiacus</name>
    <dbReference type="NCBI Taxonomy" id="9407"/>
    <lineage>
        <taxon>Eukaryota</taxon>
        <taxon>Metazoa</taxon>
        <taxon>Chordata</taxon>
        <taxon>Craniata</taxon>
        <taxon>Vertebrata</taxon>
        <taxon>Euteleostomi</taxon>
        <taxon>Mammalia</taxon>
        <taxon>Eutheria</taxon>
        <taxon>Laurasiatheria</taxon>
        <taxon>Chiroptera</taxon>
        <taxon>Yinpterochiroptera</taxon>
        <taxon>Pteropodoidea</taxon>
        <taxon>Pteropodidae</taxon>
        <taxon>Rousettinae</taxon>
        <taxon>Rousettus</taxon>
    </lineage>
</organism>
<evidence type="ECO:0008006" key="3">
    <source>
        <dbReference type="Google" id="ProtNLM"/>
    </source>
</evidence>
<dbReference type="SUPFAM" id="SSF50494">
    <property type="entry name" value="Trypsin-like serine proteases"/>
    <property type="match status" value="1"/>
</dbReference>
<keyword evidence="2" id="KW-1185">Reference proteome</keyword>
<name>A0A7J8B7A4_ROUAE</name>